<keyword evidence="1" id="KW-0812">Transmembrane</keyword>
<dbReference type="AlphaFoldDB" id="A0A1J5E9S6"/>
<gene>
    <name evidence="2" type="ORF">AUJ95_04115</name>
</gene>
<reference evidence="2 3" key="1">
    <citation type="journal article" date="2016" name="Environ. Microbiol.">
        <title>Genomic resolution of a cold subsurface aquifer community provides metabolic insights for novel microbes adapted to high CO concentrations.</title>
        <authorList>
            <person name="Probst A.J."/>
            <person name="Castelle C.J."/>
            <person name="Singh A."/>
            <person name="Brown C.T."/>
            <person name="Anantharaman K."/>
            <person name="Sharon I."/>
            <person name="Hug L.A."/>
            <person name="Burstein D."/>
            <person name="Emerson J.B."/>
            <person name="Thomas B.C."/>
            <person name="Banfield J.F."/>
        </authorList>
    </citation>
    <scope>NUCLEOTIDE SEQUENCE [LARGE SCALE GENOMIC DNA]</scope>
    <source>
        <strain evidence="2">CG2_30_40_21</strain>
    </source>
</reference>
<feature type="transmembrane region" description="Helical" evidence="1">
    <location>
        <begin position="39"/>
        <end position="60"/>
    </location>
</feature>
<name>A0A1J5E9S6_9BACT</name>
<organism evidence="2 3">
    <name type="scientific">Candidatus Desantisbacteria bacterium CG2_30_40_21</name>
    <dbReference type="NCBI Taxonomy" id="1817895"/>
    <lineage>
        <taxon>Bacteria</taxon>
        <taxon>Candidatus Desantisiibacteriota</taxon>
    </lineage>
</organism>
<dbReference type="STRING" id="1817895.AUJ95_04115"/>
<protein>
    <submittedName>
        <fullName evidence="2">Uncharacterized protein</fullName>
    </submittedName>
</protein>
<comment type="caution">
    <text evidence="2">The sequence shown here is derived from an EMBL/GenBank/DDBJ whole genome shotgun (WGS) entry which is preliminary data.</text>
</comment>
<feature type="transmembrane region" description="Helical" evidence="1">
    <location>
        <begin position="12"/>
        <end position="33"/>
    </location>
</feature>
<sequence>MKFGKETKKYTANIFTKIAEYLLSIVILGSIISGHFYPILVLGSFIFFGIFICLAILLVASTEEE</sequence>
<keyword evidence="1" id="KW-0472">Membrane</keyword>
<dbReference type="Proteomes" id="UP000183085">
    <property type="component" value="Unassembled WGS sequence"/>
</dbReference>
<dbReference type="EMBL" id="MNYI01000105">
    <property type="protein sequence ID" value="OIP40775.1"/>
    <property type="molecule type" value="Genomic_DNA"/>
</dbReference>
<evidence type="ECO:0000313" key="2">
    <source>
        <dbReference type="EMBL" id="OIP40775.1"/>
    </source>
</evidence>
<keyword evidence="1" id="KW-1133">Transmembrane helix</keyword>
<evidence type="ECO:0000256" key="1">
    <source>
        <dbReference type="SAM" id="Phobius"/>
    </source>
</evidence>
<proteinExistence type="predicted"/>
<evidence type="ECO:0000313" key="3">
    <source>
        <dbReference type="Proteomes" id="UP000183085"/>
    </source>
</evidence>
<accession>A0A1J5E9S6</accession>